<protein>
    <recommendedName>
        <fullName evidence="2">Outer membrane lipoprotein Blc</fullName>
    </recommendedName>
</protein>
<keyword evidence="2" id="KW-0998">Cell outer membrane</keyword>
<keyword evidence="2" id="KW-0449">Lipoprotein</keyword>
<comment type="function">
    <text evidence="2">Involved in the storage or transport of lipids necessary for membrane maintenance under stressful conditions. Displays a binding preference for lysophospholipids.</text>
</comment>
<evidence type="ECO:0000256" key="2">
    <source>
        <dbReference type="PIRNR" id="PIRNR036893"/>
    </source>
</evidence>
<dbReference type="InterPro" id="IPR000566">
    <property type="entry name" value="Lipocln_cytosolic_FA-bd_dom"/>
</dbReference>
<evidence type="ECO:0000313" key="4">
    <source>
        <dbReference type="EMBL" id="UOO82546.1"/>
    </source>
</evidence>
<evidence type="ECO:0000259" key="3">
    <source>
        <dbReference type="Pfam" id="PF08212"/>
    </source>
</evidence>
<dbReference type="InterPro" id="IPR022271">
    <property type="entry name" value="Lipocalin_ApoD"/>
</dbReference>
<name>A0ABY4DU24_9NEIS</name>
<feature type="chain" id="PRO_5045016640" description="Outer membrane lipoprotein Blc" evidence="2">
    <location>
        <begin position="22"/>
        <end position="181"/>
    </location>
</feature>
<dbReference type="Gene3D" id="2.40.128.20">
    <property type="match status" value="1"/>
</dbReference>
<dbReference type="EMBL" id="CP091508">
    <property type="protein sequence ID" value="UOO82546.1"/>
    <property type="molecule type" value="Genomic_DNA"/>
</dbReference>
<keyword evidence="5" id="KW-1185">Reference proteome</keyword>
<keyword evidence="2" id="KW-0732">Signal</keyword>
<evidence type="ECO:0000256" key="1">
    <source>
        <dbReference type="ARBA" id="ARBA00006889"/>
    </source>
</evidence>
<dbReference type="InterPro" id="IPR002446">
    <property type="entry name" value="Lipocalin_bac"/>
</dbReference>
<feature type="signal peptide" evidence="2">
    <location>
        <begin position="1"/>
        <end position="21"/>
    </location>
</feature>
<dbReference type="Pfam" id="PF08212">
    <property type="entry name" value="Lipocalin_2"/>
    <property type="match status" value="1"/>
</dbReference>
<keyword evidence="2" id="KW-0446">Lipid-binding</keyword>
<comment type="subunit">
    <text evidence="2">Homodimer.</text>
</comment>
<feature type="domain" description="Lipocalin/cytosolic fatty-acid binding" evidence="3">
    <location>
        <begin position="33"/>
        <end position="178"/>
    </location>
</feature>
<reference evidence="4 5" key="1">
    <citation type="journal article" date="2022" name="Res Sq">
        <title>Evolution of multicellular longitudinally dividing oral cavity symbionts (Neisseriaceae).</title>
        <authorList>
            <person name="Nyongesa S."/>
            <person name="Weber P."/>
            <person name="Bernet E."/>
            <person name="Pullido F."/>
            <person name="Nieckarz M."/>
            <person name="Delaby M."/>
            <person name="Nieves C."/>
            <person name="Viehboeck T."/>
            <person name="Krause N."/>
            <person name="Rivera-Millot A."/>
            <person name="Nakamura A."/>
            <person name="Vischer N."/>
            <person name="VanNieuwenhze M."/>
            <person name="Brun Y."/>
            <person name="Cava F."/>
            <person name="Bulgheresi S."/>
            <person name="Veyrier F."/>
        </authorList>
    </citation>
    <scope>NUCLEOTIDE SEQUENCE [LARGE SCALE GENOMIC DNA]</scope>
    <source>
        <strain evidence="4 5">CCUG 63373m</strain>
    </source>
</reference>
<proteinExistence type="inferred from homology"/>
<sequence>MKKTACLLCLAVAAASLPAVAETVTPPAVVARVDVPRYMGVWHEISRLPMKFQNACAGEVTANYTLNADGSVNVLNRCRKNNGEMMQAKGLARAVDKTGSKLRVTFLPEGLRWLPVGRAPYWILRLDENYQTALVGTPDRRYLWLLSRSAKIDEALYQSYLETAREQGYDLKELIINPEAF</sequence>
<dbReference type="Proteomes" id="UP000829817">
    <property type="component" value="Chromosome"/>
</dbReference>
<dbReference type="PANTHER" id="PTHR10612">
    <property type="entry name" value="APOLIPOPROTEIN D"/>
    <property type="match status" value="1"/>
</dbReference>
<dbReference type="PIRSF" id="PIRSF036893">
    <property type="entry name" value="Lipocalin_ApoD"/>
    <property type="match status" value="1"/>
</dbReference>
<accession>A0ABY4DU24</accession>
<keyword evidence="2" id="KW-0472">Membrane</keyword>
<gene>
    <name evidence="4" type="ORF">LVJ83_03510</name>
</gene>
<dbReference type="InterPro" id="IPR012674">
    <property type="entry name" value="Calycin"/>
</dbReference>
<dbReference type="CDD" id="cd19438">
    <property type="entry name" value="lipocalin_Blc-like"/>
    <property type="match status" value="1"/>
</dbReference>
<comment type="similarity">
    <text evidence="1 2">Belongs to the calycin superfamily. Lipocalin family.</text>
</comment>
<evidence type="ECO:0000313" key="5">
    <source>
        <dbReference type="Proteomes" id="UP000829817"/>
    </source>
</evidence>
<dbReference type="SUPFAM" id="SSF50814">
    <property type="entry name" value="Lipocalins"/>
    <property type="match status" value="1"/>
</dbReference>
<dbReference type="PRINTS" id="PR01171">
    <property type="entry name" value="BCTLIPOCALIN"/>
</dbReference>
<dbReference type="RefSeq" id="WP_244786358.1">
    <property type="nucleotide sequence ID" value="NZ_CP091508.1"/>
</dbReference>
<comment type="subcellular location">
    <subcellularLocation>
        <location evidence="2">Cell outer membrane</location>
    </subcellularLocation>
</comment>
<organism evidence="4 5">
    <name type="scientific">Uruburuella testudinis</name>
    <dbReference type="NCBI Taxonomy" id="1282863"/>
    <lineage>
        <taxon>Bacteria</taxon>
        <taxon>Pseudomonadati</taxon>
        <taxon>Pseudomonadota</taxon>
        <taxon>Betaproteobacteria</taxon>
        <taxon>Neisseriales</taxon>
        <taxon>Neisseriaceae</taxon>
        <taxon>Uruburuella</taxon>
    </lineage>
</organism>
<dbReference type="InterPro" id="IPR047202">
    <property type="entry name" value="Lipocalin_Blc-like_dom"/>
</dbReference>
<dbReference type="PANTHER" id="PTHR10612:SF34">
    <property type="entry name" value="APOLIPOPROTEIN D"/>
    <property type="match status" value="1"/>
</dbReference>